<evidence type="ECO:0000313" key="3">
    <source>
        <dbReference type="Proteomes" id="UP001062776"/>
    </source>
</evidence>
<accession>A0ABQ0Q1N8</accession>
<reference evidence="2" key="1">
    <citation type="submission" date="2013-04" db="EMBL/GenBank/DDBJ databases">
        <title>The genome sequencing project of 58 acetic acid bacteria.</title>
        <authorList>
            <person name="Okamoto-Kainuma A."/>
            <person name="Ishikawa M."/>
            <person name="Umino S."/>
            <person name="Koizumi Y."/>
            <person name="Shiwa Y."/>
            <person name="Yoshikawa H."/>
            <person name="Matsutani M."/>
            <person name="Matsushita K."/>
        </authorList>
    </citation>
    <scope>NUCLEOTIDE SEQUENCE</scope>
    <source>
        <strain evidence="2">NRIC 0535</strain>
    </source>
</reference>
<feature type="binding site" evidence="1">
    <location>
        <position position="217"/>
    </location>
    <ligand>
        <name>Fe cation</name>
        <dbReference type="ChEBI" id="CHEBI:24875"/>
    </ligand>
</feature>
<keyword evidence="1" id="KW-0223">Dioxygenase</keyword>
<feature type="binding site" evidence="1">
    <location>
        <position position="213"/>
    </location>
    <ligand>
        <name>Fe cation</name>
        <dbReference type="ChEBI" id="CHEBI:24875"/>
    </ligand>
</feature>
<dbReference type="RefSeq" id="WP_264814997.1">
    <property type="nucleotide sequence ID" value="NZ_BAPV01000008.1"/>
</dbReference>
<evidence type="ECO:0000256" key="1">
    <source>
        <dbReference type="HAMAP-Rule" id="MF_02093"/>
    </source>
</evidence>
<organism evidence="2 3">
    <name type="scientific">Asaia krungthepensis NRIC 0535</name>
    <dbReference type="NCBI Taxonomy" id="1307925"/>
    <lineage>
        <taxon>Bacteria</taxon>
        <taxon>Pseudomonadati</taxon>
        <taxon>Pseudomonadota</taxon>
        <taxon>Alphaproteobacteria</taxon>
        <taxon>Acetobacterales</taxon>
        <taxon>Acetobacteraceae</taxon>
        <taxon>Asaia</taxon>
    </lineage>
</organism>
<feature type="transmembrane region" description="Helical" evidence="1">
    <location>
        <begin position="240"/>
        <end position="259"/>
    </location>
</feature>
<gene>
    <name evidence="2" type="ORF">AA0535_1173</name>
</gene>
<feature type="transmembrane region" description="Helical" evidence="1">
    <location>
        <begin position="90"/>
        <end position="107"/>
    </location>
</feature>
<keyword evidence="1" id="KW-0479">Metal-binding</keyword>
<feature type="transmembrane region" description="Helical" evidence="1">
    <location>
        <begin position="156"/>
        <end position="174"/>
    </location>
</feature>
<comment type="function">
    <text evidence="1">Catalyzes the cleavage of beta-carotene at its central double bond (15,15') to yield two molecules of all-trans-retinal.</text>
</comment>
<feature type="transmembrane region" description="Helical" evidence="1">
    <location>
        <begin position="119"/>
        <end position="136"/>
    </location>
</feature>
<dbReference type="EMBL" id="BAPV01000008">
    <property type="protein sequence ID" value="GBQ87004.1"/>
    <property type="molecule type" value="Genomic_DNA"/>
</dbReference>
<keyword evidence="1" id="KW-1133">Transmembrane helix</keyword>
<feature type="transmembrane region" description="Helical" evidence="1">
    <location>
        <begin position="186"/>
        <end position="211"/>
    </location>
</feature>
<keyword evidence="1" id="KW-0812">Transmembrane</keyword>
<dbReference type="EC" id="1.13.11.63" evidence="1"/>
<name>A0ABQ0Q1N8_9PROT</name>
<keyword evidence="1" id="KW-0472">Membrane</keyword>
<feature type="binding site" evidence="1">
    <location>
        <position position="105"/>
    </location>
    <ligand>
        <name>Fe cation</name>
        <dbReference type="ChEBI" id="CHEBI:24875"/>
    </ligand>
</feature>
<feature type="binding site" evidence="1">
    <location>
        <position position="48"/>
    </location>
    <ligand>
        <name>Fe cation</name>
        <dbReference type="ChEBI" id="CHEBI:24875"/>
    </ligand>
</feature>
<keyword evidence="1" id="KW-1003">Cell membrane</keyword>
<dbReference type="InterPro" id="IPR022270">
    <property type="entry name" value="Blh_diox"/>
</dbReference>
<proteinExistence type="inferred from homology"/>
<feature type="transmembrane region" description="Helical" evidence="1">
    <location>
        <begin position="15"/>
        <end position="46"/>
    </location>
</feature>
<dbReference type="Pfam" id="PF15461">
    <property type="entry name" value="BCD"/>
    <property type="match status" value="1"/>
</dbReference>
<keyword evidence="1" id="KW-0408">Iron</keyword>
<comment type="similarity">
    <text evidence="1">Belongs to the Brp/Blh beta-carotene diooxygenase family.</text>
</comment>
<feature type="transmembrane region" description="Helical" evidence="1">
    <location>
        <begin position="67"/>
        <end position="84"/>
    </location>
</feature>
<evidence type="ECO:0000313" key="2">
    <source>
        <dbReference type="EMBL" id="GBQ87004.1"/>
    </source>
</evidence>
<comment type="catalytic activity">
    <reaction evidence="1">
        <text>all-trans-beta-carotene + O2 = 2 all-trans-retinal</text>
        <dbReference type="Rhea" id="RHEA:32887"/>
        <dbReference type="ChEBI" id="CHEBI:15379"/>
        <dbReference type="ChEBI" id="CHEBI:17579"/>
        <dbReference type="ChEBI" id="CHEBI:17898"/>
        <dbReference type="EC" id="1.13.11.63"/>
    </reaction>
</comment>
<keyword evidence="3" id="KW-1185">Reference proteome</keyword>
<comment type="subcellular location">
    <subcellularLocation>
        <location evidence="1">Cell membrane</location>
        <topology evidence="1">Multi-pass membrane protein</topology>
    </subcellularLocation>
</comment>
<dbReference type="Proteomes" id="UP001062776">
    <property type="component" value="Unassembled WGS sequence"/>
</dbReference>
<comment type="caution">
    <text evidence="2">The sequence shown here is derived from an EMBL/GenBank/DDBJ whole genome shotgun (WGS) entry which is preliminary data.</text>
</comment>
<comment type="cofactor">
    <cofactor evidence="1">
        <name>Fe(2+)</name>
        <dbReference type="ChEBI" id="CHEBI:29033"/>
    </cofactor>
</comment>
<keyword evidence="1" id="KW-0560">Oxidoreductase</keyword>
<dbReference type="NCBIfam" id="TIGR03753">
    <property type="entry name" value="blh_monoox"/>
    <property type="match status" value="1"/>
</dbReference>
<feature type="transmembrane region" description="Helical" evidence="1">
    <location>
        <begin position="266"/>
        <end position="288"/>
    </location>
</feature>
<dbReference type="HAMAP" id="MF_02093">
    <property type="entry name" value="Beta_carotene_diox"/>
    <property type="match status" value="1"/>
</dbReference>
<protein>
    <recommendedName>
        <fullName evidence="1">Probable beta-carotene 15,15'-dioxygenase</fullName>
        <ecNumber evidence="1">1.13.11.63</ecNumber>
    </recommendedName>
</protein>
<sequence length="297" mass="32683">MAQLTTIGPLNRFNLLYWSCVALSCGAALWLGNTIMALAVIILFGLPHGALDGEMARQRLRPSFGPLWFPVFALPYLLLVLLVLLSWRLFPIATLNVFLALSLWHFGTEMREGSNALPALLVLGGAPLILPSVFHPDATALLLSAMAPPSRLDMPPAWLVWMFPVWCLAASAWLGAASARERFRRVFALIELLALFAALPPLQAFMIYFVFQHAPAHVGSLIRDPTWPRLVSQASAMRHAMPLTIATLAIGAALYPLYTGTIPERLLALTFQLLAALTLPHMLFALVMERERAALSR</sequence>